<dbReference type="KEGG" id="prel:PRELSG_1117800"/>
<dbReference type="SMART" id="SM00320">
    <property type="entry name" value="WD40"/>
    <property type="match status" value="3"/>
</dbReference>
<dbReference type="OrthoDB" id="10261640at2759"/>
<dbReference type="InterPro" id="IPR051980">
    <property type="entry name" value="WD_repeat_MORG1"/>
</dbReference>
<dbReference type="Proteomes" id="UP000220158">
    <property type="component" value="Chromosome 11"/>
</dbReference>
<dbReference type="GO" id="GO:0005737">
    <property type="term" value="C:cytoplasm"/>
    <property type="evidence" value="ECO:0007669"/>
    <property type="project" value="UniProtKB-SubCell"/>
</dbReference>
<feature type="region of interest" description="Disordered" evidence="9">
    <location>
        <begin position="1"/>
        <end position="22"/>
    </location>
</feature>
<evidence type="ECO:0000256" key="4">
    <source>
        <dbReference type="ARBA" id="ARBA00022574"/>
    </source>
</evidence>
<dbReference type="Gene3D" id="2.130.10.10">
    <property type="entry name" value="YVTN repeat-like/Quinoprotein amine dehydrogenase"/>
    <property type="match status" value="2"/>
</dbReference>
<dbReference type="PANTHER" id="PTHR22842">
    <property type="entry name" value="WD40 REPEAT PROTEIN"/>
    <property type="match status" value="1"/>
</dbReference>
<protein>
    <submittedName>
        <fullName evidence="11">Microtubule-associated protein ytm1 homologue, putative</fullName>
    </submittedName>
</protein>
<dbReference type="SUPFAM" id="SSF50978">
    <property type="entry name" value="WD40 repeat-like"/>
    <property type="match status" value="1"/>
</dbReference>
<proteinExistence type="inferred from homology"/>
<evidence type="ECO:0000313" key="12">
    <source>
        <dbReference type="Proteomes" id="UP000220158"/>
    </source>
</evidence>
<dbReference type="Pfam" id="PF08154">
    <property type="entry name" value="NLE"/>
    <property type="match status" value="1"/>
</dbReference>
<dbReference type="Pfam" id="PF00400">
    <property type="entry name" value="WD40"/>
    <property type="match status" value="2"/>
</dbReference>
<dbReference type="PROSITE" id="PS50082">
    <property type="entry name" value="WD_REPEATS_2"/>
    <property type="match status" value="1"/>
</dbReference>
<keyword evidence="5" id="KW-0677">Repeat</keyword>
<organism evidence="11 12">
    <name type="scientific">Plasmodium relictum</name>
    <dbReference type="NCBI Taxonomy" id="85471"/>
    <lineage>
        <taxon>Eukaryota</taxon>
        <taxon>Sar</taxon>
        <taxon>Alveolata</taxon>
        <taxon>Apicomplexa</taxon>
        <taxon>Aconoidasida</taxon>
        <taxon>Haemosporida</taxon>
        <taxon>Plasmodiidae</taxon>
        <taxon>Plasmodium</taxon>
        <taxon>Plasmodium (Haemamoeba)</taxon>
    </lineage>
</organism>
<reference evidence="11 12" key="1">
    <citation type="submission" date="2015-04" db="EMBL/GenBank/DDBJ databases">
        <authorList>
            <consortium name="Pathogen Informatics"/>
        </authorList>
    </citation>
    <scope>NUCLEOTIDE SEQUENCE [LARGE SCALE GENOMIC DNA]</scope>
    <source>
        <strain evidence="11 12">SGS1</strain>
    </source>
</reference>
<evidence type="ECO:0000256" key="1">
    <source>
        <dbReference type="ARBA" id="ARBA00004123"/>
    </source>
</evidence>
<feature type="repeat" description="WD" evidence="8">
    <location>
        <begin position="223"/>
        <end position="255"/>
    </location>
</feature>
<evidence type="ECO:0000259" key="10">
    <source>
        <dbReference type="Pfam" id="PF08154"/>
    </source>
</evidence>
<comment type="subcellular location">
    <subcellularLocation>
        <location evidence="2">Cytoplasm</location>
    </subcellularLocation>
    <subcellularLocation>
        <location evidence="1">Nucleus</location>
    </subcellularLocation>
</comment>
<dbReference type="GeneID" id="39736956"/>
<dbReference type="PANTHER" id="PTHR22842:SF3">
    <property type="entry name" value="WD REPEAT DOMAIN-CONTAINING PROTEIN 83"/>
    <property type="match status" value="1"/>
</dbReference>
<keyword evidence="6" id="KW-0539">Nucleus</keyword>
<evidence type="ECO:0000256" key="2">
    <source>
        <dbReference type="ARBA" id="ARBA00004496"/>
    </source>
</evidence>
<evidence type="ECO:0000256" key="9">
    <source>
        <dbReference type="SAM" id="MobiDB-lite"/>
    </source>
</evidence>
<dbReference type="OMA" id="DHKYVEF"/>
<dbReference type="InterPro" id="IPR036322">
    <property type="entry name" value="WD40_repeat_dom_sf"/>
</dbReference>
<keyword evidence="3" id="KW-0963">Cytoplasm</keyword>
<name>A0A1J1HB66_PLARL</name>
<evidence type="ECO:0000256" key="7">
    <source>
        <dbReference type="ARBA" id="ARBA00038145"/>
    </source>
</evidence>
<gene>
    <name evidence="11" type="ORF">PRELSG_1117800</name>
</gene>
<dbReference type="InterPro" id="IPR015943">
    <property type="entry name" value="WD40/YVTN_repeat-like_dom_sf"/>
</dbReference>
<accession>A0A1J1HB66</accession>
<dbReference type="InterPro" id="IPR012972">
    <property type="entry name" value="NLE"/>
</dbReference>
<evidence type="ECO:0000256" key="5">
    <source>
        <dbReference type="ARBA" id="ARBA00022737"/>
    </source>
</evidence>
<dbReference type="GO" id="GO:0000398">
    <property type="term" value="P:mRNA splicing, via spliceosome"/>
    <property type="evidence" value="ECO:0007669"/>
    <property type="project" value="TreeGrafter"/>
</dbReference>
<evidence type="ECO:0000313" key="11">
    <source>
        <dbReference type="EMBL" id="CRH00832.1"/>
    </source>
</evidence>
<dbReference type="EMBL" id="LN835306">
    <property type="protein sequence ID" value="CRH00832.1"/>
    <property type="molecule type" value="Genomic_DNA"/>
</dbReference>
<dbReference type="InterPro" id="IPR001680">
    <property type="entry name" value="WD40_rpt"/>
</dbReference>
<dbReference type="GO" id="GO:0071013">
    <property type="term" value="C:catalytic step 2 spliceosome"/>
    <property type="evidence" value="ECO:0007669"/>
    <property type="project" value="TreeGrafter"/>
</dbReference>
<feature type="domain" description="NLE" evidence="10">
    <location>
        <begin position="37"/>
        <end position="101"/>
    </location>
</feature>
<sequence>MKNIEDEIIDDNTESDNNYNDDGNITSNEDNICEKQIQICFISNLKDNKYKIENNIYTIPVSFKRIDLSRMIKKLLDIKENVSFEFLINKKILRSSIEEFLQLNNLLSESVIEIEFTVPITKKESKNIDSVSEWISELIVIENKLYCSTFEGNLLYYDLKNFNKIDENKVFDMPIFSFNLCKDNKLNSDLYHESAIGLSNGTIKIFLNEEKNDGIKIKNELYLSNHDDMIKSIAFNKDVSLIISGGADNKINIYDNNYIIDELKQFKSDNNKRKKKNVIAPTKCIHKETGIITNLNFFDNNKFLCSGLEKNIKIFDAMNGSMISSFPYNKSIIRNDIINKNLFIIADENSLIKLFDIRCLNEKSVISLNENKYYFHDKIITSLKGNKNEIYFLSSSHDGYINIFDVRLNKLPVYTIESEEKTKILSSTWFYKKKKDNSIISADEYNINIHNF</sequence>
<feature type="compositionally biased region" description="Acidic residues" evidence="9">
    <location>
        <begin position="1"/>
        <end position="14"/>
    </location>
</feature>
<evidence type="ECO:0000256" key="3">
    <source>
        <dbReference type="ARBA" id="ARBA00022490"/>
    </source>
</evidence>
<keyword evidence="4 8" id="KW-0853">WD repeat</keyword>
<dbReference type="PROSITE" id="PS50294">
    <property type="entry name" value="WD_REPEATS_REGION"/>
    <property type="match status" value="1"/>
</dbReference>
<keyword evidence="12" id="KW-1185">Reference proteome</keyword>
<evidence type="ECO:0000256" key="8">
    <source>
        <dbReference type="PROSITE-ProRule" id="PRU00221"/>
    </source>
</evidence>
<dbReference type="VEuPathDB" id="PlasmoDB:PRELSG_1117800"/>
<dbReference type="AlphaFoldDB" id="A0A1J1HB66"/>
<evidence type="ECO:0000256" key="6">
    <source>
        <dbReference type="ARBA" id="ARBA00023242"/>
    </source>
</evidence>
<comment type="similarity">
    <text evidence="7">Belongs to the WD repeat MORG1 family.</text>
</comment>
<dbReference type="RefSeq" id="XP_028533834.1">
    <property type="nucleotide sequence ID" value="XM_028677447.1"/>
</dbReference>